<dbReference type="Proteomes" id="UP000277580">
    <property type="component" value="Unassembled WGS sequence"/>
</dbReference>
<organism evidence="2 3">
    <name type="scientific">Morchella conica CCBAS932</name>
    <dbReference type="NCBI Taxonomy" id="1392247"/>
    <lineage>
        <taxon>Eukaryota</taxon>
        <taxon>Fungi</taxon>
        <taxon>Dikarya</taxon>
        <taxon>Ascomycota</taxon>
        <taxon>Pezizomycotina</taxon>
        <taxon>Pezizomycetes</taxon>
        <taxon>Pezizales</taxon>
        <taxon>Morchellaceae</taxon>
        <taxon>Morchella</taxon>
    </lineage>
</organism>
<dbReference type="InParanoid" id="A0A3N4L2I9"/>
<accession>A0A3N4L2I9</accession>
<gene>
    <name evidence="2" type="ORF">P167DRAFT_532863</name>
</gene>
<reference evidence="2 3" key="1">
    <citation type="journal article" date="2018" name="Nat. Ecol. Evol.">
        <title>Pezizomycetes genomes reveal the molecular basis of ectomycorrhizal truffle lifestyle.</title>
        <authorList>
            <person name="Murat C."/>
            <person name="Payen T."/>
            <person name="Noel B."/>
            <person name="Kuo A."/>
            <person name="Morin E."/>
            <person name="Chen J."/>
            <person name="Kohler A."/>
            <person name="Krizsan K."/>
            <person name="Balestrini R."/>
            <person name="Da Silva C."/>
            <person name="Montanini B."/>
            <person name="Hainaut M."/>
            <person name="Levati E."/>
            <person name="Barry K.W."/>
            <person name="Belfiori B."/>
            <person name="Cichocki N."/>
            <person name="Clum A."/>
            <person name="Dockter R.B."/>
            <person name="Fauchery L."/>
            <person name="Guy J."/>
            <person name="Iotti M."/>
            <person name="Le Tacon F."/>
            <person name="Lindquist E.A."/>
            <person name="Lipzen A."/>
            <person name="Malagnac F."/>
            <person name="Mello A."/>
            <person name="Molinier V."/>
            <person name="Miyauchi S."/>
            <person name="Poulain J."/>
            <person name="Riccioni C."/>
            <person name="Rubini A."/>
            <person name="Sitrit Y."/>
            <person name="Splivallo R."/>
            <person name="Traeger S."/>
            <person name="Wang M."/>
            <person name="Zifcakova L."/>
            <person name="Wipf D."/>
            <person name="Zambonelli A."/>
            <person name="Paolocci F."/>
            <person name="Nowrousian M."/>
            <person name="Ottonello S."/>
            <person name="Baldrian P."/>
            <person name="Spatafora J.W."/>
            <person name="Henrissat B."/>
            <person name="Nagy L.G."/>
            <person name="Aury J.M."/>
            <person name="Wincker P."/>
            <person name="Grigoriev I.V."/>
            <person name="Bonfante P."/>
            <person name="Martin F.M."/>
        </authorList>
    </citation>
    <scope>NUCLEOTIDE SEQUENCE [LARGE SCALE GENOMIC DNA]</scope>
    <source>
        <strain evidence="2 3">CCBAS932</strain>
    </source>
</reference>
<keyword evidence="3" id="KW-1185">Reference proteome</keyword>
<dbReference type="AlphaFoldDB" id="A0A3N4L2I9"/>
<evidence type="ECO:0000313" key="2">
    <source>
        <dbReference type="EMBL" id="RPB15928.1"/>
    </source>
</evidence>
<proteinExistence type="predicted"/>
<feature type="region of interest" description="Disordered" evidence="1">
    <location>
        <begin position="60"/>
        <end position="91"/>
    </location>
</feature>
<dbReference type="EMBL" id="ML119111">
    <property type="protein sequence ID" value="RPB15928.1"/>
    <property type="molecule type" value="Genomic_DNA"/>
</dbReference>
<dbReference type="OrthoDB" id="10336560at2759"/>
<protein>
    <submittedName>
        <fullName evidence="2">Uncharacterized protein</fullName>
    </submittedName>
</protein>
<evidence type="ECO:0000256" key="1">
    <source>
        <dbReference type="SAM" id="MobiDB-lite"/>
    </source>
</evidence>
<name>A0A3N4L2I9_9PEZI</name>
<evidence type="ECO:0000313" key="3">
    <source>
        <dbReference type="Proteomes" id="UP000277580"/>
    </source>
</evidence>
<sequence length="91" mass="10235">MQGIEGTTPGNESLFDLLEKLESLSGETVSKIDEAEERARVLKLELALVRAENVKLKEEAAKRDEENENLRKRNEELSARNKELEGRVPSG</sequence>